<name>A0A7S8EA05_9CHLR</name>
<dbReference type="Pfam" id="PF13411">
    <property type="entry name" value="MerR_1"/>
    <property type="match status" value="1"/>
</dbReference>
<evidence type="ECO:0000259" key="4">
    <source>
        <dbReference type="PROSITE" id="PS50937"/>
    </source>
</evidence>
<evidence type="ECO:0000313" key="5">
    <source>
        <dbReference type="EMBL" id="QPC83090.1"/>
    </source>
</evidence>
<dbReference type="Gene3D" id="1.10.1660.10">
    <property type="match status" value="1"/>
</dbReference>
<evidence type="ECO:0000313" key="6">
    <source>
        <dbReference type="Proteomes" id="UP000594468"/>
    </source>
</evidence>
<reference evidence="5 6" key="1">
    <citation type="submission" date="2020-02" db="EMBL/GenBank/DDBJ databases">
        <authorList>
            <person name="Zheng R.K."/>
            <person name="Sun C.M."/>
        </authorList>
    </citation>
    <scope>NUCLEOTIDE SEQUENCE [LARGE SCALE GENOMIC DNA]</scope>
    <source>
        <strain evidence="6">rifampicinis</strain>
    </source>
</reference>
<dbReference type="SUPFAM" id="SSF46955">
    <property type="entry name" value="Putative DNA-binding domain"/>
    <property type="match status" value="1"/>
</dbReference>
<keyword evidence="3" id="KW-0804">Transcription</keyword>
<dbReference type="GO" id="GO:0003677">
    <property type="term" value="F:DNA binding"/>
    <property type="evidence" value="ECO:0007669"/>
    <property type="project" value="UniProtKB-KW"/>
</dbReference>
<dbReference type="EMBL" id="CP062983">
    <property type="protein sequence ID" value="QPC83090.1"/>
    <property type="molecule type" value="Genomic_DNA"/>
</dbReference>
<dbReference type="KEGG" id="pmet:G4Y79_01560"/>
<sequence>MMKIGELAERTNTPASTIRYYERAGVLPKPERISGQRQYDEKVIEELEAIKIAQNLGFNLDEIKLLLETFRSSQEPSEECRNLTQQKLVEIDKIIAEAQNMKRILEHGITCNCASLQGCYLQEEKELATDQERECILDQLVDDAQEQNMGYND</sequence>
<dbReference type="GO" id="GO:0003700">
    <property type="term" value="F:DNA-binding transcription factor activity"/>
    <property type="evidence" value="ECO:0007669"/>
    <property type="project" value="InterPro"/>
</dbReference>
<accession>A0A7S8EA05</accession>
<dbReference type="InterPro" id="IPR009061">
    <property type="entry name" value="DNA-bd_dom_put_sf"/>
</dbReference>
<dbReference type="PRINTS" id="PR00040">
    <property type="entry name" value="HTHMERR"/>
</dbReference>
<dbReference type="InterPro" id="IPR000551">
    <property type="entry name" value="MerR-type_HTH_dom"/>
</dbReference>
<dbReference type="AlphaFoldDB" id="A0A7S8EA05"/>
<protein>
    <submittedName>
        <fullName evidence="5">MerR family transcriptional regulator</fullName>
    </submittedName>
</protein>
<evidence type="ECO:0000256" key="3">
    <source>
        <dbReference type="ARBA" id="ARBA00023163"/>
    </source>
</evidence>
<organism evidence="5 6">
    <name type="scientific">Phototrophicus methaneseepsis</name>
    <dbReference type="NCBI Taxonomy" id="2710758"/>
    <lineage>
        <taxon>Bacteria</taxon>
        <taxon>Bacillati</taxon>
        <taxon>Chloroflexota</taxon>
        <taxon>Candidatus Thermofontia</taxon>
        <taxon>Phototrophicales</taxon>
        <taxon>Phototrophicaceae</taxon>
        <taxon>Phototrophicus</taxon>
    </lineage>
</organism>
<evidence type="ECO:0000256" key="2">
    <source>
        <dbReference type="ARBA" id="ARBA00023125"/>
    </source>
</evidence>
<gene>
    <name evidence="5" type="ORF">G4Y79_01560</name>
</gene>
<feature type="domain" description="HTH merR-type" evidence="4">
    <location>
        <begin position="1"/>
        <end position="69"/>
    </location>
</feature>
<dbReference type="SMART" id="SM00422">
    <property type="entry name" value="HTH_MERR"/>
    <property type="match status" value="1"/>
</dbReference>
<evidence type="ECO:0000256" key="1">
    <source>
        <dbReference type="ARBA" id="ARBA00023015"/>
    </source>
</evidence>
<dbReference type="PANTHER" id="PTHR30204:SF94">
    <property type="entry name" value="HEAVY METAL-DEPENDENT TRANSCRIPTIONAL REGULATOR HI_0293-RELATED"/>
    <property type="match status" value="1"/>
</dbReference>
<keyword evidence="1" id="KW-0805">Transcription regulation</keyword>
<dbReference type="Proteomes" id="UP000594468">
    <property type="component" value="Chromosome"/>
</dbReference>
<dbReference type="PROSITE" id="PS50937">
    <property type="entry name" value="HTH_MERR_2"/>
    <property type="match status" value="1"/>
</dbReference>
<proteinExistence type="predicted"/>
<dbReference type="PANTHER" id="PTHR30204">
    <property type="entry name" value="REDOX-CYCLING DRUG-SENSING TRANSCRIPTIONAL ACTIVATOR SOXR"/>
    <property type="match status" value="1"/>
</dbReference>
<keyword evidence="6" id="KW-1185">Reference proteome</keyword>
<dbReference type="InterPro" id="IPR047057">
    <property type="entry name" value="MerR_fam"/>
</dbReference>
<keyword evidence="2" id="KW-0238">DNA-binding</keyword>